<evidence type="ECO:0000313" key="7">
    <source>
        <dbReference type="EMBL" id="CAI9088249.1"/>
    </source>
</evidence>
<organism evidence="7 8">
    <name type="scientific">Oldenlandia corymbosa var. corymbosa</name>
    <dbReference type="NCBI Taxonomy" id="529605"/>
    <lineage>
        <taxon>Eukaryota</taxon>
        <taxon>Viridiplantae</taxon>
        <taxon>Streptophyta</taxon>
        <taxon>Embryophyta</taxon>
        <taxon>Tracheophyta</taxon>
        <taxon>Spermatophyta</taxon>
        <taxon>Magnoliopsida</taxon>
        <taxon>eudicotyledons</taxon>
        <taxon>Gunneridae</taxon>
        <taxon>Pentapetalae</taxon>
        <taxon>asterids</taxon>
        <taxon>lamiids</taxon>
        <taxon>Gentianales</taxon>
        <taxon>Rubiaceae</taxon>
        <taxon>Rubioideae</taxon>
        <taxon>Spermacoceae</taxon>
        <taxon>Hedyotis-Oldenlandia complex</taxon>
        <taxon>Oldenlandia</taxon>
    </lineage>
</organism>
<dbReference type="Proteomes" id="UP001161247">
    <property type="component" value="Chromosome 1"/>
</dbReference>
<comment type="similarity">
    <text evidence="1">Belongs to the cytochrome P450 family.</text>
</comment>
<dbReference type="GO" id="GO:0004497">
    <property type="term" value="F:monooxygenase activity"/>
    <property type="evidence" value="ECO:0007669"/>
    <property type="project" value="InterPro"/>
</dbReference>
<dbReference type="GO" id="GO:0005506">
    <property type="term" value="F:iron ion binding"/>
    <property type="evidence" value="ECO:0007669"/>
    <property type="project" value="InterPro"/>
</dbReference>
<protein>
    <submittedName>
        <fullName evidence="7">OLC1v1022529C1</fullName>
    </submittedName>
</protein>
<name>A0AAV1BY18_OLDCO</name>
<dbReference type="GO" id="GO:0016705">
    <property type="term" value="F:oxidoreductase activity, acting on paired donors, with incorporation or reduction of molecular oxygen"/>
    <property type="evidence" value="ECO:0007669"/>
    <property type="project" value="InterPro"/>
</dbReference>
<dbReference type="AlphaFoldDB" id="A0AAV1BY18"/>
<dbReference type="PANTHER" id="PTHR47955:SF8">
    <property type="entry name" value="CYTOCHROME P450 71D11-LIKE"/>
    <property type="match status" value="1"/>
</dbReference>
<feature type="signal peptide" evidence="6">
    <location>
        <begin position="1"/>
        <end position="25"/>
    </location>
</feature>
<dbReference type="EMBL" id="OX459118">
    <property type="protein sequence ID" value="CAI9088249.1"/>
    <property type="molecule type" value="Genomic_DNA"/>
</dbReference>
<dbReference type="PANTHER" id="PTHR47955">
    <property type="entry name" value="CYTOCHROME P450 FAMILY 71 PROTEIN"/>
    <property type="match status" value="1"/>
</dbReference>
<keyword evidence="3" id="KW-0479">Metal-binding</keyword>
<accession>A0AAV1BY18</accession>
<reference evidence="7" key="1">
    <citation type="submission" date="2023-03" db="EMBL/GenBank/DDBJ databases">
        <authorList>
            <person name="Julca I."/>
        </authorList>
    </citation>
    <scope>NUCLEOTIDE SEQUENCE</scope>
</reference>
<dbReference type="InterPro" id="IPR002401">
    <property type="entry name" value="Cyt_P450_E_grp-I"/>
</dbReference>
<gene>
    <name evidence="7" type="ORF">OLC1_LOCUS868</name>
</gene>
<evidence type="ECO:0000256" key="3">
    <source>
        <dbReference type="ARBA" id="ARBA00022723"/>
    </source>
</evidence>
<dbReference type="Gene3D" id="1.10.630.10">
    <property type="entry name" value="Cytochrome P450"/>
    <property type="match status" value="1"/>
</dbReference>
<evidence type="ECO:0000256" key="6">
    <source>
        <dbReference type="SAM" id="SignalP"/>
    </source>
</evidence>
<keyword evidence="6" id="KW-0732">Signal</keyword>
<dbReference type="SUPFAM" id="SSF48264">
    <property type="entry name" value="Cytochrome P450"/>
    <property type="match status" value="1"/>
</dbReference>
<proteinExistence type="inferred from homology"/>
<evidence type="ECO:0000256" key="4">
    <source>
        <dbReference type="ARBA" id="ARBA00023002"/>
    </source>
</evidence>
<evidence type="ECO:0000256" key="2">
    <source>
        <dbReference type="ARBA" id="ARBA00022617"/>
    </source>
</evidence>
<dbReference type="Pfam" id="PF00067">
    <property type="entry name" value="p450"/>
    <property type="match status" value="2"/>
</dbReference>
<keyword evidence="8" id="KW-1185">Reference proteome</keyword>
<evidence type="ECO:0000256" key="5">
    <source>
        <dbReference type="ARBA" id="ARBA00023004"/>
    </source>
</evidence>
<keyword evidence="2" id="KW-0349">Heme</keyword>
<dbReference type="GO" id="GO:0020037">
    <property type="term" value="F:heme binding"/>
    <property type="evidence" value="ECO:0007669"/>
    <property type="project" value="InterPro"/>
</dbReference>
<dbReference type="InterPro" id="IPR036396">
    <property type="entry name" value="Cyt_P450_sf"/>
</dbReference>
<dbReference type="PRINTS" id="PR00463">
    <property type="entry name" value="EP450I"/>
</dbReference>
<evidence type="ECO:0000256" key="1">
    <source>
        <dbReference type="ARBA" id="ARBA00010617"/>
    </source>
</evidence>
<keyword evidence="4" id="KW-0560">Oxidoreductase</keyword>
<feature type="chain" id="PRO_5043818920" evidence="6">
    <location>
        <begin position="26"/>
        <end position="350"/>
    </location>
</feature>
<evidence type="ECO:0000313" key="8">
    <source>
        <dbReference type="Proteomes" id="UP001161247"/>
    </source>
</evidence>
<dbReference type="InterPro" id="IPR001128">
    <property type="entry name" value="Cyt_P450"/>
</dbReference>
<sequence length="350" mass="39341">MDIDLLHFFILFSILLLLKFLGTRFRTENSPSRYNLPPGPCKLPFIGNLHQLYGSPPHVALRDLANKYGPIMHLQFGEVSTVIVSSPEAAKEIMCKLVTSILAQGLQVLRRVQSLRSLREDETSTLMRLMACNAGSPVNLTKNLHSSLYANTSISAFGKISPEQEAFISTVQEAAKLKFHKKLDSILGKIIDEHRTNSAAKIGNPEAHKDLVDVLLQFHEEENLEFSLPTENIKAVLLDISTAESATAAKTIDWAMFEMKKNPRIMGKAQEEVRDVFKGKAQIGEEDFYKLKYLKSVIKETLRLHLPIPLLLPRQSIESCRIKGYDIPAKTKVVLNAWAISKHPSSWKLE</sequence>
<keyword evidence="5" id="KW-0408">Iron</keyword>